<accession>A0A4Z1P1X1</accession>
<evidence type="ECO:0000256" key="8">
    <source>
        <dbReference type="ARBA" id="ARBA00031344"/>
    </source>
</evidence>
<gene>
    <name evidence="11" type="ORF">E6O75_ATG01887</name>
</gene>
<comment type="caution">
    <text evidence="11">The sequence shown here is derived from an EMBL/GenBank/DDBJ whole genome shotgun (WGS) entry which is preliminary data.</text>
</comment>
<feature type="compositionally biased region" description="Acidic residues" evidence="9">
    <location>
        <begin position="178"/>
        <end position="197"/>
    </location>
</feature>
<sequence>MSGFYLNTPDSPSDDSLSHRTSNISDDDDLDNLPYPTPLPRSAFLAPQFNASTYLSTLHNRHQTLSDLRAELRTRSQTLAKELLDLVNNEYQAFLALGSHLQGGEEKVEEVRVGVLGFVKGVGGVKEAVVARKEVVAGLVKEREKIRSEKEFALNLVEIHTRIGELEEALAVTSNGATEEDSSNEESDDDDEAEDEGGQTVLGVGRLERLVHSHLSIIQLIEATDPTHPFLVKQEERLMRTKNTLLLDLATSLRQAKTIGLPAKSKLLRLVSLYGAMDEAKEAIKVLRDTSTK</sequence>
<evidence type="ECO:0000256" key="5">
    <source>
        <dbReference type="ARBA" id="ARBA00022927"/>
    </source>
</evidence>
<comment type="similarity">
    <text evidence="2">Belongs to the COG2 family.</text>
</comment>
<reference evidence="11 12" key="1">
    <citation type="submission" date="2019-04" db="EMBL/GenBank/DDBJ databases">
        <title>High contiguity whole genome sequence and gene annotation resource for two Venturia nashicola isolates.</title>
        <authorList>
            <person name="Prokchorchik M."/>
            <person name="Won K."/>
            <person name="Lee Y."/>
            <person name="Choi E.D."/>
            <person name="Segonzac C."/>
            <person name="Sohn K.H."/>
        </authorList>
    </citation>
    <scope>NUCLEOTIDE SEQUENCE [LARGE SCALE GENOMIC DNA]</scope>
    <source>
        <strain evidence="11 12">PRI2</strain>
    </source>
</reference>
<keyword evidence="12" id="KW-1185">Reference proteome</keyword>
<comment type="subcellular location">
    <subcellularLocation>
        <location evidence="1">Golgi apparatus membrane</location>
        <topology evidence="1">Peripheral membrane protein</topology>
    </subcellularLocation>
</comment>
<feature type="compositionally biased region" description="Polar residues" evidence="9">
    <location>
        <begin position="8"/>
        <end position="24"/>
    </location>
</feature>
<dbReference type="GO" id="GO:0000139">
    <property type="term" value="C:Golgi membrane"/>
    <property type="evidence" value="ECO:0007669"/>
    <property type="project" value="UniProtKB-SubCell"/>
</dbReference>
<evidence type="ECO:0000256" key="7">
    <source>
        <dbReference type="ARBA" id="ARBA00023136"/>
    </source>
</evidence>
<evidence type="ECO:0000256" key="9">
    <source>
        <dbReference type="SAM" id="MobiDB-lite"/>
    </source>
</evidence>
<dbReference type="PANTHER" id="PTHR12961">
    <property type="entry name" value="CONSERVED OLIGOMERIC GOLGI COMPLEX COMPONENT 2"/>
    <property type="match status" value="1"/>
</dbReference>
<dbReference type="InterPro" id="IPR009316">
    <property type="entry name" value="COG2"/>
</dbReference>
<feature type="region of interest" description="Disordered" evidence="9">
    <location>
        <begin position="1"/>
        <end position="36"/>
    </location>
</feature>
<dbReference type="PANTHER" id="PTHR12961:SF0">
    <property type="entry name" value="CONSERVED OLIGOMERIC GOLGI COMPLEX SUBUNIT 2"/>
    <property type="match status" value="1"/>
</dbReference>
<dbReference type="GO" id="GO:0006891">
    <property type="term" value="P:intra-Golgi vesicle-mediated transport"/>
    <property type="evidence" value="ECO:0007669"/>
    <property type="project" value="TreeGrafter"/>
</dbReference>
<organism evidence="11 12">
    <name type="scientific">Venturia nashicola</name>
    <dbReference type="NCBI Taxonomy" id="86259"/>
    <lineage>
        <taxon>Eukaryota</taxon>
        <taxon>Fungi</taxon>
        <taxon>Dikarya</taxon>
        <taxon>Ascomycota</taxon>
        <taxon>Pezizomycotina</taxon>
        <taxon>Dothideomycetes</taxon>
        <taxon>Pleosporomycetidae</taxon>
        <taxon>Venturiales</taxon>
        <taxon>Venturiaceae</taxon>
        <taxon>Venturia</taxon>
    </lineage>
</organism>
<evidence type="ECO:0000313" key="12">
    <source>
        <dbReference type="Proteomes" id="UP000298493"/>
    </source>
</evidence>
<dbReference type="InterPro" id="IPR024602">
    <property type="entry name" value="COG_su2_N"/>
</dbReference>
<protein>
    <recommendedName>
        <fullName evidence="3">Conserved oligomeric Golgi complex subunit 2</fullName>
    </recommendedName>
    <alternativeName>
        <fullName evidence="8">Component of oligomeric Golgi complex 2</fullName>
    </alternativeName>
</protein>
<proteinExistence type="inferred from homology"/>
<feature type="domain" description="Conserved oligomeric Golgi complex subunit 2 N-terminal" evidence="10">
    <location>
        <begin position="40"/>
        <end position="112"/>
    </location>
</feature>
<evidence type="ECO:0000256" key="1">
    <source>
        <dbReference type="ARBA" id="ARBA00004395"/>
    </source>
</evidence>
<name>A0A4Z1P1X1_9PEZI</name>
<dbReference type="EMBL" id="SNSC02000007">
    <property type="protein sequence ID" value="TID22713.1"/>
    <property type="molecule type" value="Genomic_DNA"/>
</dbReference>
<evidence type="ECO:0000256" key="2">
    <source>
        <dbReference type="ARBA" id="ARBA00007603"/>
    </source>
</evidence>
<keyword evidence="6" id="KW-0333">Golgi apparatus</keyword>
<feature type="region of interest" description="Disordered" evidence="9">
    <location>
        <begin position="171"/>
        <end position="197"/>
    </location>
</feature>
<evidence type="ECO:0000313" key="11">
    <source>
        <dbReference type="EMBL" id="TID22713.1"/>
    </source>
</evidence>
<dbReference type="GO" id="GO:0017119">
    <property type="term" value="C:Golgi transport complex"/>
    <property type="evidence" value="ECO:0007669"/>
    <property type="project" value="TreeGrafter"/>
</dbReference>
<evidence type="ECO:0000256" key="3">
    <source>
        <dbReference type="ARBA" id="ARBA00020977"/>
    </source>
</evidence>
<dbReference type="GO" id="GO:0015031">
    <property type="term" value="P:protein transport"/>
    <property type="evidence" value="ECO:0007669"/>
    <property type="project" value="UniProtKB-KW"/>
</dbReference>
<dbReference type="Proteomes" id="UP000298493">
    <property type="component" value="Unassembled WGS sequence"/>
</dbReference>
<evidence type="ECO:0000256" key="6">
    <source>
        <dbReference type="ARBA" id="ARBA00023034"/>
    </source>
</evidence>
<evidence type="ECO:0000259" key="10">
    <source>
        <dbReference type="Pfam" id="PF06148"/>
    </source>
</evidence>
<keyword evidence="7" id="KW-0472">Membrane</keyword>
<evidence type="ECO:0000256" key="4">
    <source>
        <dbReference type="ARBA" id="ARBA00022448"/>
    </source>
</evidence>
<keyword evidence="5" id="KW-0653">Protein transport</keyword>
<dbReference type="STRING" id="86259.A0A4Z1P1X1"/>
<dbReference type="GO" id="GO:0007030">
    <property type="term" value="P:Golgi organization"/>
    <property type="evidence" value="ECO:0007669"/>
    <property type="project" value="InterPro"/>
</dbReference>
<keyword evidence="4" id="KW-0813">Transport</keyword>
<dbReference type="AlphaFoldDB" id="A0A4Z1P1X1"/>
<dbReference type="Pfam" id="PF06148">
    <property type="entry name" value="COG2_N"/>
    <property type="match status" value="1"/>
</dbReference>